<dbReference type="AlphaFoldDB" id="A0A9X0UE18"/>
<feature type="region of interest" description="Disordered" evidence="1">
    <location>
        <begin position="1"/>
        <end position="25"/>
    </location>
</feature>
<organism evidence="2 3">
    <name type="scientific">Siccirubricoccus deserti</name>
    <dbReference type="NCBI Taxonomy" id="2013562"/>
    <lineage>
        <taxon>Bacteria</taxon>
        <taxon>Pseudomonadati</taxon>
        <taxon>Pseudomonadota</taxon>
        <taxon>Alphaproteobacteria</taxon>
        <taxon>Acetobacterales</taxon>
        <taxon>Roseomonadaceae</taxon>
        <taxon>Siccirubricoccus</taxon>
    </lineage>
</organism>
<proteinExistence type="predicted"/>
<evidence type="ECO:0000256" key="1">
    <source>
        <dbReference type="SAM" id="MobiDB-lite"/>
    </source>
</evidence>
<dbReference type="RefSeq" id="WP_186771846.1">
    <property type="nucleotide sequence ID" value="NZ_JACOMF010000022.1"/>
</dbReference>
<comment type="caution">
    <text evidence="2">The sequence shown here is derived from an EMBL/GenBank/DDBJ whole genome shotgun (WGS) entry which is preliminary data.</text>
</comment>
<sequence length="109" mass="11047">MASGQVLAGMMSWRDGGSSASRPDAVGGVFRLQLGGKAWRPMARAMPEECQLPCITVDPMTAAGSMPAPGKTPISPPSMESNGSASDLPAAADPVAEVSMAEGVEEMPG</sequence>
<protein>
    <submittedName>
        <fullName evidence="2">Uncharacterized protein</fullName>
    </submittedName>
</protein>
<feature type="region of interest" description="Disordered" evidence="1">
    <location>
        <begin position="62"/>
        <end position="93"/>
    </location>
</feature>
<evidence type="ECO:0000313" key="2">
    <source>
        <dbReference type="EMBL" id="MBC4017082.1"/>
    </source>
</evidence>
<keyword evidence="3" id="KW-1185">Reference proteome</keyword>
<dbReference type="EMBL" id="JACOMF010000022">
    <property type="protein sequence ID" value="MBC4017082.1"/>
    <property type="molecule type" value="Genomic_DNA"/>
</dbReference>
<accession>A0A9X0UE18</accession>
<name>A0A9X0UE18_9PROT</name>
<gene>
    <name evidence="2" type="ORF">H7965_17350</name>
</gene>
<evidence type="ECO:0000313" key="3">
    <source>
        <dbReference type="Proteomes" id="UP000600101"/>
    </source>
</evidence>
<reference evidence="2" key="1">
    <citation type="submission" date="2020-08" db="EMBL/GenBank/DDBJ databases">
        <authorList>
            <person name="Hu Y."/>
            <person name="Nguyen S.V."/>
            <person name="Li F."/>
            <person name="Fanning S."/>
        </authorList>
    </citation>
    <scope>NUCLEOTIDE SEQUENCE</scope>
    <source>
        <strain evidence="2">SYSU D8009</strain>
    </source>
</reference>
<dbReference type="Proteomes" id="UP000600101">
    <property type="component" value="Unassembled WGS sequence"/>
</dbReference>